<feature type="compositionally biased region" description="Gly residues" evidence="11">
    <location>
        <begin position="512"/>
        <end position="530"/>
    </location>
</feature>
<evidence type="ECO:0000313" key="15">
    <source>
        <dbReference type="Proteomes" id="UP000002009"/>
    </source>
</evidence>
<feature type="region of interest" description="Disordered" evidence="11">
    <location>
        <begin position="464"/>
        <end position="557"/>
    </location>
</feature>
<sequence length="557" mass="60811">MGWYLCYFLHRHLDFRREELQALADMAGCGADIKWREPHGGVDHSPFWRVYIPTEELAVEVCRRSVLTRALIEVWGEGDTQEELNAAVKAFPDERKDPYIAEGTTFKVCVEDFGKTEHGTEKNPWSHVVARIDALKPVLQFRGRARMKGPQHLFWSIESANADDLKGVPSDIPPRRYFGRVVATGDRSPLSKYDLKKRRYLGPTSMDVEMGLIMCNMIQARPGGVVWDPFCGTGSLLINAAHFGAFTMGSDIDIRVIKWGKKDKRTGQNVDVWTNFEDYGLEPPVGLLRMDLHKHSWTALAHVEGTLQGVVGDPPYGVRAGGRKSGGRKRGTDGAVKPVPEEHRENHIPSTAPYPFSECMDDLMDTSARLLAMGGRLAFFIPAAADPEDAAAAGVDSVPSHPALKLRASSVQLLSGRWGRRLVTFEKVKPYDAAIAKAARETLRERRKTEGGVEDLLERMREIVYQPRGGDGPGVDEDGNAKPRRKRGTGPSGGKFTPTPSKPEAAAALRAAGGGGGGGGSDGGSGGGEVGAMHRAHSAVGVKMDKAKRPEFRGKNT</sequence>
<evidence type="ECO:0000259" key="12">
    <source>
        <dbReference type="Pfam" id="PF01170"/>
    </source>
</evidence>
<dbReference type="InterPro" id="IPR000241">
    <property type="entry name" value="RlmKL-like_Mtase"/>
</dbReference>
<evidence type="ECO:0000256" key="8">
    <source>
        <dbReference type="ARBA" id="ARBA00022884"/>
    </source>
</evidence>
<dbReference type="Proteomes" id="UP000002009">
    <property type="component" value="Chromosome 5"/>
</dbReference>
<dbReference type="InParanoid" id="C1E736"/>
<evidence type="ECO:0000256" key="2">
    <source>
        <dbReference type="ARBA" id="ARBA00022490"/>
    </source>
</evidence>
<evidence type="ECO:0000313" key="14">
    <source>
        <dbReference type="EMBL" id="ACO63538.1"/>
    </source>
</evidence>
<dbReference type="eggNOG" id="KOG2671">
    <property type="taxonomic scope" value="Eukaryota"/>
</dbReference>
<dbReference type="STRING" id="296587.C1E736"/>
<dbReference type="GeneID" id="8243941"/>
<dbReference type="InterPro" id="IPR002052">
    <property type="entry name" value="DNA_methylase_N6_adenine_CS"/>
</dbReference>
<dbReference type="Pfam" id="PF25904">
    <property type="entry name" value="Tmrp11_N"/>
    <property type="match status" value="1"/>
</dbReference>
<reference evidence="14 15" key="1">
    <citation type="journal article" date="2009" name="Science">
        <title>Green evolution and dynamic adaptations revealed by genomes of the marine picoeukaryotes Micromonas.</title>
        <authorList>
            <person name="Worden A.Z."/>
            <person name="Lee J.H."/>
            <person name="Mock T."/>
            <person name="Rouze P."/>
            <person name="Simmons M.P."/>
            <person name="Aerts A.L."/>
            <person name="Allen A.E."/>
            <person name="Cuvelier M.L."/>
            <person name="Derelle E."/>
            <person name="Everett M.V."/>
            <person name="Foulon E."/>
            <person name="Grimwood J."/>
            <person name="Gundlach H."/>
            <person name="Henrissat B."/>
            <person name="Napoli C."/>
            <person name="McDonald S.M."/>
            <person name="Parker M.S."/>
            <person name="Rombauts S."/>
            <person name="Salamov A."/>
            <person name="Von Dassow P."/>
            <person name="Badger J.H."/>
            <person name="Coutinho P.M."/>
            <person name="Demir E."/>
            <person name="Dubchak I."/>
            <person name="Gentemann C."/>
            <person name="Eikrem W."/>
            <person name="Gready J.E."/>
            <person name="John U."/>
            <person name="Lanier W."/>
            <person name="Lindquist E.A."/>
            <person name="Lucas S."/>
            <person name="Mayer K.F."/>
            <person name="Moreau H."/>
            <person name="Not F."/>
            <person name="Otillar R."/>
            <person name="Panaud O."/>
            <person name="Pangilinan J."/>
            <person name="Paulsen I."/>
            <person name="Piegu B."/>
            <person name="Poliakov A."/>
            <person name="Robbens S."/>
            <person name="Schmutz J."/>
            <person name="Toulza E."/>
            <person name="Wyss T."/>
            <person name="Zelensky A."/>
            <person name="Zhou K."/>
            <person name="Armbrust E.V."/>
            <person name="Bhattacharya D."/>
            <person name="Goodenough U.W."/>
            <person name="Van de Peer Y."/>
            <person name="Grigoriev I.V."/>
        </authorList>
    </citation>
    <scope>NUCLEOTIDE SEQUENCE [LARGE SCALE GENOMIC DNA]</scope>
    <source>
        <strain evidence="15">RCC299 / NOUM17</strain>
    </source>
</reference>
<dbReference type="PANTHER" id="PTHR13370">
    <property type="entry name" value="RNA METHYLASE-RELATED"/>
    <property type="match status" value="1"/>
</dbReference>
<dbReference type="PROSITE" id="PS51627">
    <property type="entry name" value="SAM_MT_TRM11"/>
    <property type="match status" value="1"/>
</dbReference>
<evidence type="ECO:0000259" key="13">
    <source>
        <dbReference type="Pfam" id="PF25904"/>
    </source>
</evidence>
<evidence type="ECO:0000256" key="6">
    <source>
        <dbReference type="ARBA" id="ARBA00022691"/>
    </source>
</evidence>
<keyword evidence="7 10" id="KW-0819">tRNA processing</keyword>
<dbReference type="GO" id="GO:0032259">
    <property type="term" value="P:methylation"/>
    <property type="evidence" value="ECO:0007669"/>
    <property type="project" value="UniProtKB-UniRule"/>
</dbReference>
<name>C1E736_MICCC</name>
<proteinExistence type="inferred from homology"/>
<accession>C1E736</accession>
<feature type="domain" description="Ribosomal RNA large subunit methyltransferase K/L-like methyltransferase" evidence="12">
    <location>
        <begin position="197"/>
        <end position="324"/>
    </location>
</feature>
<dbReference type="PANTHER" id="PTHR13370:SF3">
    <property type="entry name" value="TRNA (GUANINE(10)-N2)-METHYLTRANSFERASE HOMOLOG"/>
    <property type="match status" value="1"/>
</dbReference>
<dbReference type="SUPFAM" id="SSF53335">
    <property type="entry name" value="S-adenosyl-L-methionine-dependent methyltransferases"/>
    <property type="match status" value="1"/>
</dbReference>
<keyword evidence="5 10" id="KW-0808">Transferase</keyword>
<evidence type="ECO:0000256" key="1">
    <source>
        <dbReference type="ARBA" id="ARBA00004496"/>
    </source>
</evidence>
<evidence type="ECO:0000256" key="11">
    <source>
        <dbReference type="SAM" id="MobiDB-lite"/>
    </source>
</evidence>
<evidence type="ECO:0000256" key="9">
    <source>
        <dbReference type="ARBA" id="ARBA00066937"/>
    </source>
</evidence>
<dbReference type="InterPro" id="IPR059073">
    <property type="entry name" value="TRMT11_N"/>
</dbReference>
<dbReference type="InterPro" id="IPR029063">
    <property type="entry name" value="SAM-dependent_MTases_sf"/>
</dbReference>
<evidence type="ECO:0000256" key="7">
    <source>
        <dbReference type="ARBA" id="ARBA00022694"/>
    </source>
</evidence>
<organism evidence="14 15">
    <name type="scientific">Micromonas commoda (strain RCC299 / NOUM17 / CCMP2709)</name>
    <name type="common">Picoplanktonic green alga</name>
    <dbReference type="NCBI Taxonomy" id="296587"/>
    <lineage>
        <taxon>Eukaryota</taxon>
        <taxon>Viridiplantae</taxon>
        <taxon>Chlorophyta</taxon>
        <taxon>Mamiellophyceae</taxon>
        <taxon>Mamiellales</taxon>
        <taxon>Mamiellaceae</taxon>
        <taxon>Micromonas</taxon>
    </lineage>
</organism>
<dbReference type="OMA" id="AFNKWSR"/>
<evidence type="ECO:0000256" key="5">
    <source>
        <dbReference type="ARBA" id="ARBA00022679"/>
    </source>
</evidence>
<dbReference type="Gene3D" id="3.40.50.150">
    <property type="entry name" value="Vaccinia Virus protein VP39"/>
    <property type="match status" value="1"/>
</dbReference>
<dbReference type="GO" id="GO:0000049">
    <property type="term" value="F:tRNA binding"/>
    <property type="evidence" value="ECO:0007669"/>
    <property type="project" value="UniProtKB-UniRule"/>
</dbReference>
<comment type="subcellular location">
    <subcellularLocation>
        <location evidence="1">Cytoplasm</location>
    </subcellularLocation>
</comment>
<dbReference type="PIRSF" id="PIRSF017259">
    <property type="entry name" value="tRNA_mtfrase_TRM11"/>
    <property type="match status" value="1"/>
</dbReference>
<keyword evidence="2" id="KW-0963">Cytoplasm</keyword>
<dbReference type="RefSeq" id="XP_002502280.1">
    <property type="nucleotide sequence ID" value="XM_002502234.1"/>
</dbReference>
<dbReference type="FunCoup" id="C1E736">
    <property type="interactions" value="1498"/>
</dbReference>
<feature type="compositionally biased region" description="Basic and acidic residues" evidence="11">
    <location>
        <begin position="543"/>
        <end position="557"/>
    </location>
</feature>
<evidence type="ECO:0000256" key="3">
    <source>
        <dbReference type="ARBA" id="ARBA00022555"/>
    </source>
</evidence>
<keyword evidence="8 10" id="KW-0694">RNA-binding</keyword>
<dbReference type="GO" id="GO:0160102">
    <property type="term" value="F:tRNA (guanine(10)-N2)-methyltransferase activity"/>
    <property type="evidence" value="ECO:0007669"/>
    <property type="project" value="UniProtKB-EC"/>
</dbReference>
<dbReference type="AlphaFoldDB" id="C1E736"/>
<dbReference type="PRINTS" id="PR00507">
    <property type="entry name" value="N12N6MTFRASE"/>
</dbReference>
<protein>
    <recommendedName>
        <fullName evidence="9">tRNA (guanine(10)-N(2))-methyltransferase</fullName>
        <ecNumber evidence="9">2.1.1.214</ecNumber>
    </recommendedName>
</protein>
<comment type="similarity">
    <text evidence="10">Belongs to the class I-like SAM-binding methyltransferase superfamily. TRM11 methyltransferase family.</text>
</comment>
<dbReference type="PROSITE" id="PS00092">
    <property type="entry name" value="N6_MTASE"/>
    <property type="match status" value="1"/>
</dbReference>
<evidence type="ECO:0000256" key="4">
    <source>
        <dbReference type="ARBA" id="ARBA00022603"/>
    </source>
</evidence>
<dbReference type="GO" id="GO:0008033">
    <property type="term" value="P:tRNA processing"/>
    <property type="evidence" value="ECO:0007669"/>
    <property type="project" value="UniProtKB-UniRule"/>
</dbReference>
<feature type="region of interest" description="Disordered" evidence="11">
    <location>
        <begin position="319"/>
        <end position="352"/>
    </location>
</feature>
<dbReference type="EC" id="2.1.1.214" evidence="9"/>
<dbReference type="GO" id="GO:0005737">
    <property type="term" value="C:cytoplasm"/>
    <property type="evidence" value="ECO:0007669"/>
    <property type="project" value="UniProtKB-SubCell"/>
</dbReference>
<evidence type="ECO:0000256" key="10">
    <source>
        <dbReference type="PROSITE-ProRule" id="PRU00959"/>
    </source>
</evidence>
<keyword evidence="4 10" id="KW-0489">Methyltransferase</keyword>
<keyword evidence="6 10" id="KW-0949">S-adenosyl-L-methionine</keyword>
<dbReference type="KEGG" id="mis:MICPUN_58870"/>
<keyword evidence="3 10" id="KW-0820">tRNA-binding</keyword>
<gene>
    <name evidence="14" type="ORF">MICPUN_58870</name>
</gene>
<dbReference type="GO" id="GO:0043527">
    <property type="term" value="C:tRNA methyltransferase complex"/>
    <property type="evidence" value="ECO:0007669"/>
    <property type="project" value="UniProtKB-ARBA"/>
</dbReference>
<dbReference type="EMBL" id="CP001326">
    <property type="protein sequence ID" value="ACO63538.1"/>
    <property type="molecule type" value="Genomic_DNA"/>
</dbReference>
<keyword evidence="15" id="KW-1185">Reference proteome</keyword>
<feature type="domain" description="tRNA (guanine(10)-N(2))-methyltransferase TRMT11 N-terminal" evidence="13">
    <location>
        <begin position="4"/>
        <end position="187"/>
    </location>
</feature>
<dbReference type="OrthoDB" id="296065at2759"/>
<dbReference type="InterPro" id="IPR016691">
    <property type="entry name" value="TRMT11"/>
</dbReference>
<dbReference type="Pfam" id="PF01170">
    <property type="entry name" value="UPF0020"/>
    <property type="match status" value="1"/>
</dbReference>